<gene>
    <name evidence="2" type="ORF">EUTSA_v10027358mg</name>
</gene>
<evidence type="ECO:0000313" key="2">
    <source>
        <dbReference type="EMBL" id="ESQ56043.1"/>
    </source>
</evidence>
<dbReference type="STRING" id="72664.V4MS20"/>
<evidence type="ECO:0000313" key="3">
    <source>
        <dbReference type="Proteomes" id="UP000030689"/>
    </source>
</evidence>
<protein>
    <recommendedName>
        <fullName evidence="1">Nucleotide-diphospho-sugar transferase domain-containing protein</fullName>
    </recommendedName>
</protein>
<dbReference type="PANTHER" id="PTHR46038:SF13">
    <property type="entry name" value="GLYCOSYLTRANSFERASE"/>
    <property type="match status" value="1"/>
</dbReference>
<organism evidence="2 3">
    <name type="scientific">Eutrema salsugineum</name>
    <name type="common">Saltwater cress</name>
    <name type="synonym">Sisymbrium salsugineum</name>
    <dbReference type="NCBI Taxonomy" id="72664"/>
    <lineage>
        <taxon>Eukaryota</taxon>
        <taxon>Viridiplantae</taxon>
        <taxon>Streptophyta</taxon>
        <taxon>Embryophyta</taxon>
        <taxon>Tracheophyta</taxon>
        <taxon>Spermatophyta</taxon>
        <taxon>Magnoliopsida</taxon>
        <taxon>eudicotyledons</taxon>
        <taxon>Gunneridae</taxon>
        <taxon>Pentapetalae</taxon>
        <taxon>rosids</taxon>
        <taxon>malvids</taxon>
        <taxon>Brassicales</taxon>
        <taxon>Brassicaceae</taxon>
        <taxon>Eutremeae</taxon>
        <taxon>Eutrema</taxon>
    </lineage>
</organism>
<accession>V4MS20</accession>
<dbReference type="Proteomes" id="UP000030689">
    <property type="component" value="Unassembled WGS sequence"/>
</dbReference>
<dbReference type="OMA" id="YMGNPED"/>
<keyword evidence="3" id="KW-1185">Reference proteome</keyword>
<reference evidence="2 3" key="1">
    <citation type="journal article" date="2013" name="Front. Plant Sci.">
        <title>The Reference Genome of the Halophytic Plant Eutrema salsugineum.</title>
        <authorList>
            <person name="Yang R."/>
            <person name="Jarvis D.E."/>
            <person name="Chen H."/>
            <person name="Beilstein M.A."/>
            <person name="Grimwood J."/>
            <person name="Jenkins J."/>
            <person name="Shu S."/>
            <person name="Prochnik S."/>
            <person name="Xin M."/>
            <person name="Ma C."/>
            <person name="Schmutz J."/>
            <person name="Wing R.A."/>
            <person name="Mitchell-Olds T."/>
            <person name="Schumaker K.S."/>
            <person name="Wang X."/>
        </authorList>
    </citation>
    <scope>NUCLEOTIDE SEQUENCE [LARGE SCALE GENOMIC DNA]</scope>
</reference>
<dbReference type="InterPro" id="IPR005069">
    <property type="entry name" value="Nucl-diP-sugar_transferase"/>
</dbReference>
<dbReference type="Pfam" id="PF03407">
    <property type="entry name" value="Nucleotid_trans"/>
    <property type="match status" value="1"/>
</dbReference>
<dbReference type="EMBL" id="KI517384">
    <property type="protein sequence ID" value="ESQ56043.1"/>
    <property type="molecule type" value="Genomic_DNA"/>
</dbReference>
<dbReference type="KEGG" id="eus:EUTSA_v10027358mg"/>
<feature type="non-terminal residue" evidence="2">
    <location>
        <position position="339"/>
    </location>
</feature>
<name>V4MS20_EUTSA</name>
<proteinExistence type="predicted"/>
<feature type="domain" description="Nucleotide-diphospho-sugar transferase" evidence="1">
    <location>
        <begin position="96"/>
        <end position="295"/>
    </location>
</feature>
<dbReference type="PANTHER" id="PTHR46038">
    <property type="entry name" value="EXPRESSED PROTEIN-RELATED"/>
    <property type="match status" value="1"/>
</dbReference>
<dbReference type="InterPro" id="IPR044821">
    <property type="entry name" value="At1g28695/At4g15970-like"/>
</dbReference>
<dbReference type="eggNOG" id="ENOG502R8HD">
    <property type="taxonomic scope" value="Eukaryota"/>
</dbReference>
<dbReference type="Gramene" id="ESQ56043">
    <property type="protein sequence ID" value="ESQ56043"/>
    <property type="gene ID" value="EUTSA_v10027358mg"/>
</dbReference>
<dbReference type="AlphaFoldDB" id="V4MS20"/>
<evidence type="ECO:0000259" key="1">
    <source>
        <dbReference type="Pfam" id="PF03407"/>
    </source>
</evidence>
<sequence length="339" mass="40290">MPQLLRRSDKVTLASFLVVAGFLVYQICVQPLPQFFRFSDVHHQEDVRKLGRILREAATEDKTVIITTLNRAWSEPNSTFDLFLESFHVGKGTKPLLRHLVVACLDPEAYSRCLEVHPRLCYFMKTEEIDFSDDKMFMTPDYLKMMWRRIEFLGTLLKLGYNFIFTDVDILWFRDPLPRLSKDVDFQIACDRFNGDDRDIENEVNGGFTFVQANPRTIDFYNYWYTSRLWFPDKHDKDVFNEIKGGWYIAKIGLTMRFLDTMYFGGFCEPGRDMDKVCTMHANCCVGQENKINDLREVLVDWSNYLYAAKRYDGEEMTWREPENCMKQWWWKKKKPDML</sequence>